<dbReference type="EMBL" id="JAINZZ010000053">
    <property type="protein sequence ID" value="MBY8881656.1"/>
    <property type="molecule type" value="Genomic_DNA"/>
</dbReference>
<proteinExistence type="predicted"/>
<evidence type="ECO:0000313" key="2">
    <source>
        <dbReference type="EMBL" id="MBY8881656.1"/>
    </source>
</evidence>
<keyword evidence="2" id="KW-0418">Kinase</keyword>
<comment type="caution">
    <text evidence="2">The sequence shown here is derived from an EMBL/GenBank/DDBJ whole genome shotgun (WGS) entry which is preliminary data.</text>
</comment>
<name>A0ABS7QFP6_9ACTN</name>
<organism evidence="2 3">
    <name type="scientific">Actinacidiphila acidipaludis</name>
    <dbReference type="NCBI Taxonomy" id="2873382"/>
    <lineage>
        <taxon>Bacteria</taxon>
        <taxon>Bacillati</taxon>
        <taxon>Actinomycetota</taxon>
        <taxon>Actinomycetes</taxon>
        <taxon>Kitasatosporales</taxon>
        <taxon>Streptomycetaceae</taxon>
        <taxon>Actinacidiphila</taxon>
    </lineage>
</organism>
<evidence type="ECO:0000313" key="3">
    <source>
        <dbReference type="Proteomes" id="UP000778578"/>
    </source>
</evidence>
<feature type="compositionally biased region" description="Gly residues" evidence="1">
    <location>
        <begin position="57"/>
        <end position="66"/>
    </location>
</feature>
<gene>
    <name evidence="2" type="ORF">K7862_29060</name>
</gene>
<dbReference type="Proteomes" id="UP000778578">
    <property type="component" value="Unassembled WGS sequence"/>
</dbReference>
<dbReference type="Gene3D" id="3.40.1190.20">
    <property type="match status" value="1"/>
</dbReference>
<dbReference type="GO" id="GO:0004417">
    <property type="term" value="F:hydroxyethylthiazole kinase activity"/>
    <property type="evidence" value="ECO:0007669"/>
    <property type="project" value="UniProtKB-EC"/>
</dbReference>
<evidence type="ECO:0000256" key="1">
    <source>
        <dbReference type="SAM" id="MobiDB-lite"/>
    </source>
</evidence>
<accession>A0ABS7QFP6</accession>
<feature type="compositionally biased region" description="Basic and acidic residues" evidence="1">
    <location>
        <begin position="40"/>
        <end position="56"/>
    </location>
</feature>
<reference evidence="2 3" key="1">
    <citation type="submission" date="2021-08" db="EMBL/GenBank/DDBJ databases">
        <title>WGS of actinomycetes from Thailand.</title>
        <authorList>
            <person name="Thawai C."/>
        </authorList>
    </citation>
    <scope>NUCLEOTIDE SEQUENCE [LARGE SCALE GENOMIC DNA]</scope>
    <source>
        <strain evidence="2 3">PLK6-54</strain>
    </source>
</reference>
<feature type="region of interest" description="Disordered" evidence="1">
    <location>
        <begin position="34"/>
        <end position="66"/>
    </location>
</feature>
<dbReference type="EC" id="2.7.1.50" evidence="2"/>
<keyword evidence="3" id="KW-1185">Reference proteome</keyword>
<dbReference type="InterPro" id="IPR029056">
    <property type="entry name" value="Ribokinase-like"/>
</dbReference>
<protein>
    <submittedName>
        <fullName evidence="2">Hydroxyethylthiazole kinase</fullName>
        <ecNumber evidence="2">2.7.1.50</ecNumber>
    </submittedName>
</protein>
<sequence length="66" mass="7207">MTDTVVTDFTANVLYALGGIPAMVDVPGEARRLRRRRLRRGDQPRDAASKSTDGRGRGGPGGRLRR</sequence>
<keyword evidence="2" id="KW-0808">Transferase</keyword>